<dbReference type="InterPro" id="IPR044712">
    <property type="entry name" value="SLC25A32-like"/>
</dbReference>
<dbReference type="GO" id="GO:0006862">
    <property type="term" value="P:nucleotide transport"/>
    <property type="evidence" value="ECO:0007669"/>
    <property type="project" value="InterPro"/>
</dbReference>
<feature type="transmembrane region" description="Helical" evidence="10">
    <location>
        <begin position="44"/>
        <end position="65"/>
    </location>
</feature>
<comment type="similarity">
    <text evidence="2 9">Belongs to the mitochondrial carrier (TC 2.A.29) family.</text>
</comment>
<dbReference type="SUPFAM" id="SSF103506">
    <property type="entry name" value="Mitochondrial carrier"/>
    <property type="match status" value="1"/>
</dbReference>
<evidence type="ECO:0000256" key="10">
    <source>
        <dbReference type="SAM" id="Phobius"/>
    </source>
</evidence>
<feature type="repeat" description="Solcar" evidence="8">
    <location>
        <begin position="81"/>
        <end position="167"/>
    </location>
</feature>
<keyword evidence="6 10" id="KW-1133">Transmembrane helix</keyword>
<feature type="repeat" description="Solcar" evidence="8">
    <location>
        <begin position="172"/>
        <end position="275"/>
    </location>
</feature>
<keyword evidence="12" id="KW-1185">Reference proteome</keyword>
<evidence type="ECO:0000256" key="4">
    <source>
        <dbReference type="ARBA" id="ARBA00022692"/>
    </source>
</evidence>
<gene>
    <name evidence="11" type="ORF">SteCoe_8917</name>
</gene>
<dbReference type="EMBL" id="MPUH01000136">
    <property type="protein sequence ID" value="OMJ89002.1"/>
    <property type="molecule type" value="Genomic_DNA"/>
</dbReference>
<proteinExistence type="inferred from homology"/>
<evidence type="ECO:0000313" key="11">
    <source>
        <dbReference type="EMBL" id="OMJ89002.1"/>
    </source>
</evidence>
<accession>A0A1R2CIZ2</accession>
<evidence type="ECO:0000256" key="2">
    <source>
        <dbReference type="ARBA" id="ARBA00006375"/>
    </source>
</evidence>
<feature type="transmembrane region" description="Helical" evidence="10">
    <location>
        <begin position="140"/>
        <end position="161"/>
    </location>
</feature>
<dbReference type="GO" id="GO:0016020">
    <property type="term" value="C:membrane"/>
    <property type="evidence" value="ECO:0007669"/>
    <property type="project" value="UniProtKB-SubCell"/>
</dbReference>
<sequence>MTLFPLEKMKLHMIVSEKSSPNFVPYYPSTLSLIKSMQKQGLKYMYRGFHLQSTVSIAWGIYFYIYEFFKKLPSDKFKTEHYELYKFTVAAQAAMIGNFVSNPLFVIKTRAILLQNSENWFWDTYESLIKTWKVDGIKGFWRGYTVGLLLAFDGTTSMYMYETIKEQHFFNNLTWNSAFAGGTSKMMVCTLFFPAVLMKIRLQQEQFIGTIMKKSKDILGKGKGDMVYGGLIEGVKKIWKNEGIRGFYRGLPVTLIKVIPTQSLFFAVYDLTYRVLDSF</sequence>
<reference evidence="11 12" key="1">
    <citation type="submission" date="2016-11" db="EMBL/GenBank/DDBJ databases">
        <title>The macronuclear genome of Stentor coeruleus: a giant cell with tiny introns.</title>
        <authorList>
            <person name="Slabodnick M."/>
            <person name="Ruby J.G."/>
            <person name="Reiff S.B."/>
            <person name="Swart E.C."/>
            <person name="Gosai S."/>
            <person name="Prabakaran S."/>
            <person name="Witkowska E."/>
            <person name="Larue G.E."/>
            <person name="Fisher S."/>
            <person name="Freeman R.M."/>
            <person name="Gunawardena J."/>
            <person name="Chu W."/>
            <person name="Stover N.A."/>
            <person name="Gregory B.D."/>
            <person name="Nowacki M."/>
            <person name="Derisi J."/>
            <person name="Roy S.W."/>
            <person name="Marshall W.F."/>
            <person name="Sood P."/>
        </authorList>
    </citation>
    <scope>NUCLEOTIDE SEQUENCE [LARGE SCALE GENOMIC DNA]</scope>
    <source>
        <strain evidence="11">WM001</strain>
    </source>
</reference>
<feature type="transmembrane region" description="Helical" evidence="10">
    <location>
        <begin position="173"/>
        <end position="197"/>
    </location>
</feature>
<dbReference type="GO" id="GO:0055085">
    <property type="term" value="P:transmembrane transport"/>
    <property type="evidence" value="ECO:0007669"/>
    <property type="project" value="InterPro"/>
</dbReference>
<evidence type="ECO:0000256" key="1">
    <source>
        <dbReference type="ARBA" id="ARBA00004141"/>
    </source>
</evidence>
<dbReference type="OrthoDB" id="425243at2759"/>
<protein>
    <recommendedName>
        <fullName evidence="13">Mitochondrial carrier protein</fullName>
    </recommendedName>
</protein>
<organism evidence="11 12">
    <name type="scientific">Stentor coeruleus</name>
    <dbReference type="NCBI Taxonomy" id="5963"/>
    <lineage>
        <taxon>Eukaryota</taxon>
        <taxon>Sar</taxon>
        <taxon>Alveolata</taxon>
        <taxon>Ciliophora</taxon>
        <taxon>Postciliodesmatophora</taxon>
        <taxon>Heterotrichea</taxon>
        <taxon>Heterotrichida</taxon>
        <taxon>Stentoridae</taxon>
        <taxon>Stentor</taxon>
    </lineage>
</organism>
<evidence type="ECO:0000256" key="6">
    <source>
        <dbReference type="ARBA" id="ARBA00022989"/>
    </source>
</evidence>
<evidence type="ECO:0000256" key="9">
    <source>
        <dbReference type="RuleBase" id="RU000488"/>
    </source>
</evidence>
<evidence type="ECO:0000256" key="8">
    <source>
        <dbReference type="PROSITE-ProRule" id="PRU00282"/>
    </source>
</evidence>
<feature type="transmembrane region" description="Helical" evidence="10">
    <location>
        <begin position="85"/>
        <end position="107"/>
    </location>
</feature>
<evidence type="ECO:0000313" key="12">
    <source>
        <dbReference type="Proteomes" id="UP000187209"/>
    </source>
</evidence>
<feature type="repeat" description="Solcar" evidence="8">
    <location>
        <begin position="1"/>
        <end position="72"/>
    </location>
</feature>
<dbReference type="Pfam" id="PF00153">
    <property type="entry name" value="Mito_carr"/>
    <property type="match status" value="3"/>
</dbReference>
<keyword evidence="5" id="KW-0677">Repeat</keyword>
<keyword evidence="7 8" id="KW-0472">Membrane</keyword>
<dbReference type="InterPro" id="IPR018108">
    <property type="entry name" value="MCP_transmembrane"/>
</dbReference>
<comment type="subcellular location">
    <subcellularLocation>
        <location evidence="1">Membrane</location>
        <topology evidence="1">Multi-pass membrane protein</topology>
    </subcellularLocation>
</comment>
<evidence type="ECO:0000256" key="7">
    <source>
        <dbReference type="ARBA" id="ARBA00023136"/>
    </source>
</evidence>
<keyword evidence="3 9" id="KW-0813">Transport</keyword>
<dbReference type="PANTHER" id="PTHR45683">
    <property type="entry name" value="MITOCHONDRIAL NICOTINAMIDE ADENINE DINUCLEOTIDE TRANSPORTER 1-RELATED-RELATED"/>
    <property type="match status" value="1"/>
</dbReference>
<dbReference type="InterPro" id="IPR023395">
    <property type="entry name" value="MCP_dom_sf"/>
</dbReference>
<name>A0A1R2CIZ2_9CILI</name>
<evidence type="ECO:0000256" key="5">
    <source>
        <dbReference type="ARBA" id="ARBA00022737"/>
    </source>
</evidence>
<evidence type="ECO:0000256" key="3">
    <source>
        <dbReference type="ARBA" id="ARBA00022448"/>
    </source>
</evidence>
<keyword evidence="4 8" id="KW-0812">Transmembrane</keyword>
<dbReference type="Gene3D" id="1.50.40.10">
    <property type="entry name" value="Mitochondrial carrier domain"/>
    <property type="match status" value="2"/>
</dbReference>
<comment type="caution">
    <text evidence="11">The sequence shown here is derived from an EMBL/GenBank/DDBJ whole genome shotgun (WGS) entry which is preliminary data.</text>
</comment>
<dbReference type="Proteomes" id="UP000187209">
    <property type="component" value="Unassembled WGS sequence"/>
</dbReference>
<dbReference type="PROSITE" id="PS50920">
    <property type="entry name" value="SOLCAR"/>
    <property type="match status" value="3"/>
</dbReference>
<dbReference type="AlphaFoldDB" id="A0A1R2CIZ2"/>
<evidence type="ECO:0008006" key="13">
    <source>
        <dbReference type="Google" id="ProtNLM"/>
    </source>
</evidence>